<proteinExistence type="predicted"/>
<dbReference type="AlphaFoldDB" id="A0A4Q1C128"/>
<feature type="chain" id="PRO_5020996435" description="Outer membrane protein beta-barrel domain-containing protein" evidence="1">
    <location>
        <begin position="22"/>
        <end position="229"/>
    </location>
</feature>
<dbReference type="RefSeq" id="WP_129026337.1">
    <property type="nucleotide sequence ID" value="NZ_SDHY01000002.1"/>
</dbReference>
<evidence type="ECO:0008006" key="4">
    <source>
        <dbReference type="Google" id="ProtNLM"/>
    </source>
</evidence>
<sequence>MKLYSIRLIIFSYLSVFLFHAAIAQNSQSAQDRKESPNTSEPKTLFKVNSSNKLKSYGLSFSPIFQFGQLGPQEGGILALHLNNKWEIGGSFIGSMRHRNELYSNDLRQSFAALSVAYTPKANNLVHISFPLMIGAIRYNDGLEPRLVNSTAMPGPGRSGDYYWRYSRSAFGLQPGVNAELNVHKYIRFFVGANYRLAIGNDELPELSGLSGQIGLKVGFFNHQLPSKK</sequence>
<dbReference type="OrthoDB" id="1122635at2"/>
<evidence type="ECO:0000256" key="1">
    <source>
        <dbReference type="SAM" id="SignalP"/>
    </source>
</evidence>
<feature type="signal peptide" evidence="1">
    <location>
        <begin position="1"/>
        <end position="21"/>
    </location>
</feature>
<protein>
    <recommendedName>
        <fullName evidence="4">Outer membrane protein beta-barrel domain-containing protein</fullName>
    </recommendedName>
</protein>
<keyword evidence="3" id="KW-1185">Reference proteome</keyword>
<reference evidence="2 3" key="1">
    <citation type="submission" date="2019-01" db="EMBL/GenBank/DDBJ databases">
        <title>Cytophagaceae bacterium strain CAR-16.</title>
        <authorList>
            <person name="Chen W.-M."/>
        </authorList>
    </citation>
    <scope>NUCLEOTIDE SEQUENCE [LARGE SCALE GENOMIC DNA]</scope>
    <source>
        <strain evidence="2 3">CAR-16</strain>
    </source>
</reference>
<accession>A0A4Q1C128</accession>
<dbReference type="EMBL" id="SDHY01000002">
    <property type="protein sequence ID" value="RXK50730.1"/>
    <property type="molecule type" value="Genomic_DNA"/>
</dbReference>
<comment type="caution">
    <text evidence="2">The sequence shown here is derived from an EMBL/GenBank/DDBJ whole genome shotgun (WGS) entry which is preliminary data.</text>
</comment>
<evidence type="ECO:0000313" key="3">
    <source>
        <dbReference type="Proteomes" id="UP000289455"/>
    </source>
</evidence>
<evidence type="ECO:0000313" key="2">
    <source>
        <dbReference type="EMBL" id="RXK50730.1"/>
    </source>
</evidence>
<name>A0A4Q1C128_9BACT</name>
<keyword evidence="1" id="KW-0732">Signal</keyword>
<organism evidence="2 3">
    <name type="scientific">Aquirufa rosea</name>
    <dbReference type="NCBI Taxonomy" id="2509241"/>
    <lineage>
        <taxon>Bacteria</taxon>
        <taxon>Pseudomonadati</taxon>
        <taxon>Bacteroidota</taxon>
        <taxon>Cytophagia</taxon>
        <taxon>Cytophagales</taxon>
        <taxon>Flectobacillaceae</taxon>
        <taxon>Aquirufa</taxon>
    </lineage>
</organism>
<gene>
    <name evidence="2" type="ORF">ESB04_03520</name>
</gene>
<dbReference type="Proteomes" id="UP000289455">
    <property type="component" value="Unassembled WGS sequence"/>
</dbReference>